<dbReference type="RefSeq" id="XP_018085595.1">
    <property type="nucleotide sequence ID" value="XM_018230106.2"/>
</dbReference>
<comment type="similarity">
    <text evidence="2">Belongs to the immunoglobulin superfamily. BTN/MOG family.</text>
</comment>
<evidence type="ECO:0000256" key="6">
    <source>
        <dbReference type="ARBA" id="ARBA00023136"/>
    </source>
</evidence>
<evidence type="ECO:0000313" key="9">
    <source>
        <dbReference type="RefSeq" id="XP_018085595.1"/>
    </source>
</evidence>
<keyword evidence="8" id="KW-1185">Reference proteome</keyword>
<dbReference type="PROSITE" id="PS50188">
    <property type="entry name" value="B302_SPRY"/>
    <property type="match status" value="1"/>
</dbReference>
<dbReference type="InterPro" id="IPR043136">
    <property type="entry name" value="B30.2/SPRY_sf"/>
</dbReference>
<dbReference type="InterPro" id="IPR003598">
    <property type="entry name" value="Ig_sub2"/>
</dbReference>
<dbReference type="KEGG" id="xla:108698538"/>
<name>A0A1L8F879_XENLA</name>
<evidence type="ECO:0000256" key="3">
    <source>
        <dbReference type="ARBA" id="ARBA00022692"/>
    </source>
</evidence>
<comment type="subcellular location">
    <subcellularLocation>
        <location evidence="1">Membrane</location>
        <topology evidence="1">Single-pass type I membrane protein</topology>
    </subcellularLocation>
</comment>
<dbReference type="GO" id="GO:0050852">
    <property type="term" value="P:T cell receptor signaling pathway"/>
    <property type="evidence" value="ECO:0000318"/>
    <property type="project" value="GO_Central"/>
</dbReference>
<dbReference type="PANTHER" id="PTHR24100:SF142">
    <property type="entry name" value="BUTYROPHILIN SUBFAMILY 2 MEMBER A2"/>
    <property type="match status" value="1"/>
</dbReference>
<evidence type="ECO:0000313" key="8">
    <source>
        <dbReference type="Proteomes" id="UP000186698"/>
    </source>
</evidence>
<dbReference type="InterPro" id="IPR003877">
    <property type="entry name" value="SPRY_dom"/>
</dbReference>
<dbReference type="AlphaFoldDB" id="A0A1L8F879"/>
<dbReference type="Proteomes" id="UP000186698">
    <property type="component" value="Chromosome 8L"/>
</dbReference>
<keyword evidence="5" id="KW-1133">Transmembrane helix</keyword>
<protein>
    <submittedName>
        <fullName evidence="9">Butyrophilin subfamily 1 member A1</fullName>
    </submittedName>
</protein>
<accession>A0A1L8F879</accession>
<dbReference type="InterPro" id="IPR013320">
    <property type="entry name" value="ConA-like_dom_sf"/>
</dbReference>
<dbReference type="GO" id="GO:0001817">
    <property type="term" value="P:regulation of cytokine production"/>
    <property type="evidence" value="ECO:0000318"/>
    <property type="project" value="GO_Central"/>
</dbReference>
<evidence type="ECO:0000256" key="2">
    <source>
        <dbReference type="ARBA" id="ARBA00007591"/>
    </source>
</evidence>
<dbReference type="GO" id="GO:0005102">
    <property type="term" value="F:signaling receptor binding"/>
    <property type="evidence" value="ECO:0000318"/>
    <property type="project" value="GO_Central"/>
</dbReference>
<gene>
    <name evidence="9" type="primary">LOC108698538</name>
</gene>
<dbReference type="Pfam" id="PF22705">
    <property type="entry name" value="C2-set_3"/>
    <property type="match status" value="1"/>
</dbReference>
<dbReference type="SMART" id="SM00408">
    <property type="entry name" value="IGc2"/>
    <property type="match status" value="1"/>
</dbReference>
<dbReference type="OrthoDB" id="9986391at2759"/>
<keyword evidence="3" id="KW-0812">Transmembrane</keyword>
<dbReference type="InterPro" id="IPR036179">
    <property type="entry name" value="Ig-like_dom_sf"/>
</dbReference>
<evidence type="ECO:0000256" key="4">
    <source>
        <dbReference type="ARBA" id="ARBA00022729"/>
    </source>
</evidence>
<dbReference type="SMART" id="SM00406">
    <property type="entry name" value="IGv"/>
    <property type="match status" value="1"/>
</dbReference>
<dbReference type="InterPro" id="IPR007110">
    <property type="entry name" value="Ig-like_dom"/>
</dbReference>
<dbReference type="GO" id="GO:0009897">
    <property type="term" value="C:external side of plasma membrane"/>
    <property type="evidence" value="ECO:0000318"/>
    <property type="project" value="GO_Central"/>
</dbReference>
<dbReference type="SUPFAM" id="SSF48726">
    <property type="entry name" value="Immunoglobulin"/>
    <property type="match status" value="2"/>
</dbReference>
<evidence type="ECO:0000256" key="7">
    <source>
        <dbReference type="ARBA" id="ARBA00023319"/>
    </source>
</evidence>
<dbReference type="GeneID" id="108698538"/>
<keyword evidence="6" id="KW-0472">Membrane</keyword>
<dbReference type="Gene3D" id="2.60.120.920">
    <property type="match status" value="1"/>
</dbReference>
<dbReference type="InterPro" id="IPR001870">
    <property type="entry name" value="B30.2/SPRY"/>
</dbReference>
<dbReference type="Pfam" id="PF00622">
    <property type="entry name" value="SPRY"/>
    <property type="match status" value="1"/>
</dbReference>
<dbReference type="PROSITE" id="PS50835">
    <property type="entry name" value="IG_LIKE"/>
    <property type="match status" value="1"/>
</dbReference>
<keyword evidence="4" id="KW-0732">Signal</keyword>
<evidence type="ECO:0000256" key="1">
    <source>
        <dbReference type="ARBA" id="ARBA00004479"/>
    </source>
</evidence>
<dbReference type="PANTHER" id="PTHR24100">
    <property type="entry name" value="BUTYROPHILIN"/>
    <property type="match status" value="1"/>
</dbReference>
<proteinExistence type="inferred from homology"/>
<organism evidence="8 9">
    <name type="scientific">Xenopus laevis</name>
    <name type="common">African clawed frog</name>
    <dbReference type="NCBI Taxonomy" id="8355"/>
    <lineage>
        <taxon>Eukaryota</taxon>
        <taxon>Metazoa</taxon>
        <taxon>Chordata</taxon>
        <taxon>Craniata</taxon>
        <taxon>Vertebrata</taxon>
        <taxon>Euteleostomi</taxon>
        <taxon>Amphibia</taxon>
        <taxon>Batrachia</taxon>
        <taxon>Anura</taxon>
        <taxon>Pipoidea</taxon>
        <taxon>Pipidae</taxon>
        <taxon>Xenopodinae</taxon>
        <taxon>Xenopus</taxon>
        <taxon>Xenopus</taxon>
    </lineage>
</organism>
<evidence type="ECO:0000256" key="5">
    <source>
        <dbReference type="ARBA" id="ARBA00022989"/>
    </source>
</evidence>
<dbReference type="InterPro" id="IPR013783">
    <property type="entry name" value="Ig-like_fold"/>
</dbReference>
<dbReference type="Bgee" id="108698538">
    <property type="expression patterns" value="Expressed in spleen and 15 other cell types or tissues"/>
</dbReference>
<dbReference type="InterPro" id="IPR053896">
    <property type="entry name" value="BTN3A2-like_Ig-C"/>
</dbReference>
<dbReference type="PRINTS" id="PR01407">
    <property type="entry name" value="BUTYPHLNCDUF"/>
</dbReference>
<dbReference type="CTD" id="108698538"/>
<dbReference type="InterPro" id="IPR013106">
    <property type="entry name" value="Ig_V-set"/>
</dbReference>
<dbReference type="InterPro" id="IPR003879">
    <property type="entry name" value="Butyrophylin_SPRY"/>
</dbReference>
<dbReference type="Pfam" id="PF07686">
    <property type="entry name" value="V-set"/>
    <property type="match status" value="1"/>
</dbReference>
<dbReference type="FunFam" id="2.60.40.10:FF:000208">
    <property type="entry name" value="Butyrophilin subfamily 1 member A1"/>
    <property type="match status" value="1"/>
</dbReference>
<dbReference type="InterPro" id="IPR003599">
    <property type="entry name" value="Ig_sub"/>
</dbReference>
<dbReference type="PaxDb" id="8355-A0A1L8F879"/>
<dbReference type="InterPro" id="IPR050504">
    <property type="entry name" value="IgSF_BTN/MOG"/>
</dbReference>
<reference evidence="9" key="1">
    <citation type="submission" date="2025-08" db="UniProtKB">
        <authorList>
            <consortium name="RefSeq"/>
        </authorList>
    </citation>
    <scope>IDENTIFICATION</scope>
    <source>
        <strain evidence="9">J_2021</strain>
        <tissue evidence="9">Erythrocytes</tissue>
    </source>
</reference>
<keyword evidence="7" id="KW-0393">Immunoglobulin domain</keyword>
<sequence length="488" mass="55461">MAGPPLFLCLIFLLPTLSGQFHVTSPNEQLVAELGSSVSLPCTLSPPLSADGLEVRWFHTIYSPHVYLLKDGKEDKEQQRAEYRGRVSLLNGPDTGDLTLTLQKVQLSDAGNYVCFVENRTSRVYEEAFIPLVVVVAGSLPTLDISLQDSSVLLSFSSSDWYPKPQMRWEKNKGVPIGLESETYLEQSNGLFKVESSILLKSPNTDPLYCGASHPFMGRDTGIFLRISGDLFPRVSRWVYAFVTIFILMLIGVVVTILRVRRLWHEKEKLTRTVARLSSEVDWRKAVMQPVYFTFNPDITHPELSVSTDRLSFYNKPPVSPPVMNKLRFETERCCLGDRTFSSGDHYWEVELIHGEEWAVGVSSPDVKRKGAAYMFGPQEKIWCVCRFVETFKALDNTEFDLDVTADSFKRVGVYLNLTKRTVSFYDPTTWIELYTFGGVPQIVQPFFWLGTRGGEVRLKKRLSERMKTENNMEEMAEHTGLLENVSL</sequence>
<dbReference type="SUPFAM" id="SSF49899">
    <property type="entry name" value="Concanavalin A-like lectins/glucanases"/>
    <property type="match status" value="1"/>
</dbReference>
<dbReference type="SMART" id="SM00409">
    <property type="entry name" value="IG"/>
    <property type="match status" value="1"/>
</dbReference>
<dbReference type="STRING" id="8355.A0A1L8F879"/>
<dbReference type="Gene3D" id="2.60.40.10">
    <property type="entry name" value="Immunoglobulins"/>
    <property type="match status" value="2"/>
</dbReference>
<dbReference type="SMART" id="SM00449">
    <property type="entry name" value="SPRY"/>
    <property type="match status" value="1"/>
</dbReference>
<dbReference type="OMA" id="HTIYSPH"/>